<dbReference type="AlphaFoldDB" id="A0A543HGY0"/>
<accession>A0A543HGY0</accession>
<feature type="region of interest" description="Disordered" evidence="1">
    <location>
        <begin position="342"/>
        <end position="442"/>
    </location>
</feature>
<reference evidence="2 3" key="1">
    <citation type="submission" date="2019-06" db="EMBL/GenBank/DDBJ databases">
        <title>Sequencing the genomes of 1000 actinobacteria strains.</title>
        <authorList>
            <person name="Klenk H.-P."/>
        </authorList>
    </citation>
    <scope>NUCLEOTIDE SEQUENCE [LARGE SCALE GENOMIC DNA]</scope>
    <source>
        <strain evidence="2 3">DSM 18031</strain>
    </source>
</reference>
<evidence type="ECO:0000313" key="3">
    <source>
        <dbReference type="Proteomes" id="UP000318331"/>
    </source>
</evidence>
<feature type="region of interest" description="Disordered" evidence="1">
    <location>
        <begin position="173"/>
        <end position="299"/>
    </location>
</feature>
<feature type="compositionally biased region" description="Gly residues" evidence="1">
    <location>
        <begin position="199"/>
        <end position="215"/>
    </location>
</feature>
<feature type="compositionally biased region" description="Gly residues" evidence="1">
    <location>
        <begin position="237"/>
        <end position="260"/>
    </location>
</feature>
<name>A0A543HGY0_9MICO</name>
<evidence type="ECO:0000256" key="1">
    <source>
        <dbReference type="SAM" id="MobiDB-lite"/>
    </source>
</evidence>
<organism evidence="2 3">
    <name type="scientific">Klugiella xanthotipulae</name>
    <dbReference type="NCBI Taxonomy" id="244735"/>
    <lineage>
        <taxon>Bacteria</taxon>
        <taxon>Bacillati</taxon>
        <taxon>Actinomycetota</taxon>
        <taxon>Actinomycetes</taxon>
        <taxon>Micrococcales</taxon>
        <taxon>Microbacteriaceae</taxon>
        <taxon>Klugiella</taxon>
    </lineage>
</organism>
<feature type="compositionally biased region" description="Low complexity" evidence="1">
    <location>
        <begin position="225"/>
        <end position="236"/>
    </location>
</feature>
<comment type="caution">
    <text evidence="2">The sequence shown here is derived from an EMBL/GenBank/DDBJ whole genome shotgun (WGS) entry which is preliminary data.</text>
</comment>
<dbReference type="Proteomes" id="UP000318331">
    <property type="component" value="Unassembled WGS sequence"/>
</dbReference>
<dbReference type="RefSeq" id="WP_141918802.1">
    <property type="nucleotide sequence ID" value="NZ_BAAAYS010000015.1"/>
</dbReference>
<keyword evidence="3" id="KW-1185">Reference proteome</keyword>
<evidence type="ECO:0000313" key="2">
    <source>
        <dbReference type="EMBL" id="TQM57580.1"/>
    </source>
</evidence>
<feature type="compositionally biased region" description="Gly residues" evidence="1">
    <location>
        <begin position="358"/>
        <end position="378"/>
    </location>
</feature>
<dbReference type="OrthoDB" id="4981806at2"/>
<proteinExistence type="predicted"/>
<gene>
    <name evidence="2" type="ORF">FB466_2573</name>
</gene>
<protein>
    <submittedName>
        <fullName evidence="2">Uncharacterized protein</fullName>
    </submittedName>
</protein>
<feature type="compositionally biased region" description="Basic residues" evidence="1">
    <location>
        <begin position="433"/>
        <end position="442"/>
    </location>
</feature>
<dbReference type="EMBL" id="VFPN01000004">
    <property type="protein sequence ID" value="TQM57580.1"/>
    <property type="molecule type" value="Genomic_DNA"/>
</dbReference>
<sequence length="442" mass="43682">MGYYEELLYRSAYRAKIDSTDFQKIQRAADSASLALKKVAGTPGWDGKSADAAVSIFDTTGKKMAESADYLNEIKRIIDGANRLIDYARDAYEEIQNIGLTSVEKAAIVAGGTLLVPGVGTILSTAGIATAEAALGCPREEKSKAALEALSEESQTLAHSVENNVKNIWKWAPGQDPVTDVPRHEYPPPTERGTTGDPGPVGGTGSTDGVGGIGAGPVFPGPGSTVPGPITGITDPGPGGGGTGPGGSGPGGGGGGGGTGVPVVSTLPGDGIVWDPESPYYPGDTSADDGSGSGGGTTGGLGNGTGGVLGGIAGAGVAVGAAKLSTGGLGGGGVVLGGGNTPGGTGLKPAPASTTPTGAGGARGGMGMMGGAPAGSGSGEKKRPTTRGLIAPRLEDDEPFVQPKAGAGSRVPGDPLYEAAQAQRRAEEERNKPTPKKRWWHH</sequence>